<evidence type="ECO:0000256" key="1">
    <source>
        <dbReference type="SAM" id="Phobius"/>
    </source>
</evidence>
<sequence length="108" mass="11060">MKPSQAGRSAGKIIGGLALLLVGAFFWLDARLSAVAAEETGLSAWGVAGIVVAAVGFVVVLYGVWQLATNVDLAADVAARALYTQRQQDAVADAEARRRAQPPAAGAP</sequence>
<keyword evidence="1" id="KW-0472">Membrane</keyword>
<comment type="caution">
    <text evidence="2">The sequence shown here is derived from an EMBL/GenBank/DDBJ whole genome shotgun (WGS) entry which is preliminary data.</text>
</comment>
<organism evidence="2 3">
    <name type="scientific">Cellulomonas composti</name>
    <dbReference type="NCBI Taxonomy" id="266130"/>
    <lineage>
        <taxon>Bacteria</taxon>
        <taxon>Bacillati</taxon>
        <taxon>Actinomycetota</taxon>
        <taxon>Actinomycetes</taxon>
        <taxon>Micrococcales</taxon>
        <taxon>Cellulomonadaceae</taxon>
        <taxon>Cellulomonas</taxon>
    </lineage>
</organism>
<evidence type="ECO:0000313" key="3">
    <source>
        <dbReference type="Proteomes" id="UP000321720"/>
    </source>
</evidence>
<name>A0A511J9A6_9CELL</name>
<protein>
    <submittedName>
        <fullName evidence="2">Uncharacterized protein</fullName>
    </submittedName>
</protein>
<evidence type="ECO:0000313" key="2">
    <source>
        <dbReference type="EMBL" id="GEL94568.1"/>
    </source>
</evidence>
<keyword evidence="1" id="KW-1133">Transmembrane helix</keyword>
<reference evidence="2 3" key="1">
    <citation type="submission" date="2019-07" db="EMBL/GenBank/DDBJ databases">
        <title>Whole genome shotgun sequence of Cellulomonas composti NBRC 100758.</title>
        <authorList>
            <person name="Hosoyama A."/>
            <person name="Uohara A."/>
            <person name="Ohji S."/>
            <person name="Ichikawa N."/>
        </authorList>
    </citation>
    <scope>NUCLEOTIDE SEQUENCE [LARGE SCALE GENOMIC DNA]</scope>
    <source>
        <strain evidence="2 3">NBRC 100758</strain>
    </source>
</reference>
<accession>A0A511J9A6</accession>
<keyword evidence="3" id="KW-1185">Reference proteome</keyword>
<dbReference type="AlphaFoldDB" id="A0A511J9A6"/>
<gene>
    <name evidence="2" type="ORF">CCO02nite_12260</name>
</gene>
<dbReference type="EMBL" id="BJWG01000004">
    <property type="protein sequence ID" value="GEL94568.1"/>
    <property type="molecule type" value="Genomic_DNA"/>
</dbReference>
<dbReference type="Proteomes" id="UP000321720">
    <property type="component" value="Unassembled WGS sequence"/>
</dbReference>
<keyword evidence="1" id="KW-0812">Transmembrane</keyword>
<feature type="transmembrane region" description="Helical" evidence="1">
    <location>
        <begin position="46"/>
        <end position="65"/>
    </location>
</feature>
<proteinExistence type="predicted"/>
<dbReference type="RefSeq" id="WP_146842255.1">
    <property type="nucleotide sequence ID" value="NZ_BJWG01000004.1"/>
</dbReference>